<reference evidence="2" key="1">
    <citation type="submission" date="2016-11" db="UniProtKB">
        <authorList>
            <consortium name="WormBaseParasite"/>
        </authorList>
    </citation>
    <scope>IDENTIFICATION</scope>
</reference>
<dbReference type="WBParaSite" id="Csp11.Scaffold629.g9126.t1">
    <property type="protein sequence ID" value="Csp11.Scaffold629.g9126.t1"/>
    <property type="gene ID" value="Csp11.Scaffold629.g9126"/>
</dbReference>
<sequence>MTTPKKPFAYTETQCVLEYLDPNFRYLLASRCPDLRTAHHNTPQRIKRLVLHDRLPQVTVNKAEHHVEYRVSGRQEAVQTARFLDIADGNVGIEPEVEIGWYRRLGELPNQRIHFSSPVRTVNEYNLFYRSLILEPREIGFKFTQIVVRGNIIEMLRELLREFNPPENRFFNENACITFQLDNQKELNIYCNGDSPYSEELTLTMEVMKAGSTSEGSI</sequence>
<evidence type="ECO:0000313" key="1">
    <source>
        <dbReference type="Proteomes" id="UP000095282"/>
    </source>
</evidence>
<proteinExistence type="predicted"/>
<dbReference type="PANTHER" id="PTHR31379">
    <property type="entry name" value="F-BOX C PROTEIN-RELATED-RELATED"/>
    <property type="match status" value="1"/>
</dbReference>
<dbReference type="Proteomes" id="UP000095282">
    <property type="component" value="Unplaced"/>
</dbReference>
<dbReference type="InterPro" id="IPR021942">
    <property type="entry name" value="DUF3557"/>
</dbReference>
<organism evidence="1 2">
    <name type="scientific">Caenorhabditis tropicalis</name>
    <dbReference type="NCBI Taxonomy" id="1561998"/>
    <lineage>
        <taxon>Eukaryota</taxon>
        <taxon>Metazoa</taxon>
        <taxon>Ecdysozoa</taxon>
        <taxon>Nematoda</taxon>
        <taxon>Chromadorea</taxon>
        <taxon>Rhabditida</taxon>
        <taxon>Rhabditina</taxon>
        <taxon>Rhabditomorpha</taxon>
        <taxon>Rhabditoidea</taxon>
        <taxon>Rhabditidae</taxon>
        <taxon>Peloderinae</taxon>
        <taxon>Caenorhabditis</taxon>
    </lineage>
</organism>
<dbReference type="PANTHER" id="PTHR31379:SF1">
    <property type="entry name" value="F-BOX C PROTEIN-RELATED"/>
    <property type="match status" value="1"/>
</dbReference>
<dbReference type="AlphaFoldDB" id="A0A1I7UGM2"/>
<name>A0A1I7UGM2_9PELO</name>
<evidence type="ECO:0000313" key="2">
    <source>
        <dbReference type="WBParaSite" id="Csp11.Scaffold629.g9126.t1"/>
    </source>
</evidence>
<keyword evidence="1" id="KW-1185">Reference proteome</keyword>
<accession>A0A1I7UGM2</accession>
<protein>
    <submittedName>
        <fullName evidence="2">FTH domain-containing protein</fullName>
    </submittedName>
</protein>